<dbReference type="Gene3D" id="3.40.630.30">
    <property type="match status" value="1"/>
</dbReference>
<dbReference type="GO" id="GO:0016747">
    <property type="term" value="F:acyltransferase activity, transferring groups other than amino-acyl groups"/>
    <property type="evidence" value="ECO:0007669"/>
    <property type="project" value="InterPro"/>
</dbReference>
<dbReference type="SUPFAM" id="SSF55729">
    <property type="entry name" value="Acyl-CoA N-acyltransferases (Nat)"/>
    <property type="match status" value="1"/>
</dbReference>
<dbReference type="InterPro" id="IPR016181">
    <property type="entry name" value="Acyl_CoA_acyltransferase"/>
</dbReference>
<accession>A0A916XX58</accession>
<reference evidence="3" key="1">
    <citation type="journal article" date="2014" name="Int. J. Syst. Evol. Microbiol.">
        <title>Complete genome sequence of Corynebacterium casei LMG S-19264T (=DSM 44701T), isolated from a smear-ripened cheese.</title>
        <authorList>
            <consortium name="US DOE Joint Genome Institute (JGI-PGF)"/>
            <person name="Walter F."/>
            <person name="Albersmeier A."/>
            <person name="Kalinowski J."/>
            <person name="Ruckert C."/>
        </authorList>
    </citation>
    <scope>NUCLEOTIDE SEQUENCE</scope>
    <source>
        <strain evidence="3">CGMCC 1.15493</strain>
    </source>
</reference>
<dbReference type="InterPro" id="IPR000182">
    <property type="entry name" value="GNAT_dom"/>
</dbReference>
<organism evidence="3 4">
    <name type="scientific">Aureimonas glaciei</name>
    <dbReference type="NCBI Taxonomy" id="1776957"/>
    <lineage>
        <taxon>Bacteria</taxon>
        <taxon>Pseudomonadati</taxon>
        <taxon>Pseudomonadota</taxon>
        <taxon>Alphaproteobacteria</taxon>
        <taxon>Hyphomicrobiales</taxon>
        <taxon>Aurantimonadaceae</taxon>
        <taxon>Aureimonas</taxon>
    </lineage>
</organism>
<evidence type="ECO:0000313" key="4">
    <source>
        <dbReference type="Proteomes" id="UP000613160"/>
    </source>
</evidence>
<comment type="caution">
    <text evidence="3">The sequence shown here is derived from an EMBL/GenBank/DDBJ whole genome shotgun (WGS) entry which is preliminary data.</text>
</comment>
<evidence type="ECO:0000313" key="3">
    <source>
        <dbReference type="EMBL" id="GGD16730.1"/>
    </source>
</evidence>
<proteinExistence type="predicted"/>
<dbReference type="RefSeq" id="WP_188850413.1">
    <property type="nucleotide sequence ID" value="NZ_BMJJ01000004.1"/>
</dbReference>
<dbReference type="Proteomes" id="UP000613160">
    <property type="component" value="Unassembled WGS sequence"/>
</dbReference>
<reference evidence="3" key="2">
    <citation type="submission" date="2020-09" db="EMBL/GenBank/DDBJ databases">
        <authorList>
            <person name="Sun Q."/>
            <person name="Zhou Y."/>
        </authorList>
    </citation>
    <scope>NUCLEOTIDE SEQUENCE</scope>
    <source>
        <strain evidence="3">CGMCC 1.15493</strain>
    </source>
</reference>
<dbReference type="PROSITE" id="PS51186">
    <property type="entry name" value="GNAT"/>
    <property type="match status" value="1"/>
</dbReference>
<dbReference type="Pfam" id="PF00583">
    <property type="entry name" value="Acetyltransf_1"/>
    <property type="match status" value="1"/>
</dbReference>
<dbReference type="AlphaFoldDB" id="A0A916XX58"/>
<feature type="domain" description="N-acetyltransferase" evidence="2">
    <location>
        <begin position="22"/>
        <end position="183"/>
    </location>
</feature>
<name>A0A916XX58_9HYPH</name>
<gene>
    <name evidence="3" type="ORF">GCM10011335_19460</name>
</gene>
<keyword evidence="4" id="KW-1185">Reference proteome</keyword>
<dbReference type="EMBL" id="BMJJ01000004">
    <property type="protein sequence ID" value="GGD16730.1"/>
    <property type="molecule type" value="Genomic_DNA"/>
</dbReference>
<evidence type="ECO:0000259" key="2">
    <source>
        <dbReference type="PROSITE" id="PS51186"/>
    </source>
</evidence>
<feature type="compositionally biased region" description="Low complexity" evidence="1">
    <location>
        <begin position="1"/>
        <end position="18"/>
    </location>
</feature>
<evidence type="ECO:0000256" key="1">
    <source>
        <dbReference type="SAM" id="MobiDB-lite"/>
    </source>
</evidence>
<sequence>MSRETAPAAADASPGAAPRPVPTIRNFKPADIDAVAGFEAEIAVRSFADEAVTDLDHYRKKLGKLLKYGDDWTKVLVVPTEGGPDTVVGWAWVAPRQNFITGETYADFRSLYVDGAKAGPSAAIMLLRAVLAHCEAKGFTRIVGRTATSNAAMRSLYALAGFQERHVVYEMDIGAAAAGRRPTG</sequence>
<protein>
    <recommendedName>
        <fullName evidence="2">N-acetyltransferase domain-containing protein</fullName>
    </recommendedName>
</protein>
<feature type="region of interest" description="Disordered" evidence="1">
    <location>
        <begin position="1"/>
        <end position="23"/>
    </location>
</feature>